<keyword evidence="3" id="KW-1185">Reference proteome</keyword>
<feature type="domain" description="F-box" evidence="1">
    <location>
        <begin position="102"/>
        <end position="145"/>
    </location>
</feature>
<gene>
    <name evidence="2" type="ORF">EXIGLDRAFT_485109</name>
</gene>
<dbReference type="EMBL" id="KV425961">
    <property type="protein sequence ID" value="KZV95158.1"/>
    <property type="molecule type" value="Genomic_DNA"/>
</dbReference>
<dbReference type="OrthoDB" id="3365698at2759"/>
<dbReference type="Proteomes" id="UP000077266">
    <property type="component" value="Unassembled WGS sequence"/>
</dbReference>
<sequence>MSSQTTLRRLVTGRQREDAAEGVSLYMSARLDREFDELVKRVFSDARDALGRPLSAARCTVLAEATELSFKRALATTLGRYNDKPKLSPSSAPALRAYGFLLPDELWLMVWQELSMDDRISVSRVCGAWRTLALASPKLWSQLDFFTDRHSMDGCSCDTCIALRNGYSMSCSQGHEVAAVGRTNVDIIRCLIPRSRRFPLSLSIVINASVSDAELDNSPFLTLATALRPHASRIVRIDIDESSDAVGSMAEFFAFFKELPALRALTLGEEPRGYQFLTPIALPLLRHLDIGGSLLVLEEPGMSTENGTPLTFPSVSTLEYKIGHESSLDKLFSDLDRFPNLDTLWISNTQRLWDPDELSVQYHTLNVRGARIPHVHAKEVGWNESASRGISSEKLILALFHRPSRPTFSMSYRNPLHSGAVFEERTEINAPRIFADLGGNIELSFTTGPGGPAHGCTADATDSSGIRRSVQCPSKFAVRIYPEIAMQAITAITVQASMYHDVMLGLKHFPSLQRLTLVLSAYYRLPTLEPLSGHCALPTLRLEGLSGQTPCLVRAADIVSFIRCICGNKVPNSVELARVRLDGDIDSRLAGVVREIR</sequence>
<protein>
    <recommendedName>
        <fullName evidence="1">F-box domain-containing protein</fullName>
    </recommendedName>
</protein>
<evidence type="ECO:0000313" key="3">
    <source>
        <dbReference type="Proteomes" id="UP000077266"/>
    </source>
</evidence>
<organism evidence="2 3">
    <name type="scientific">Exidia glandulosa HHB12029</name>
    <dbReference type="NCBI Taxonomy" id="1314781"/>
    <lineage>
        <taxon>Eukaryota</taxon>
        <taxon>Fungi</taxon>
        <taxon>Dikarya</taxon>
        <taxon>Basidiomycota</taxon>
        <taxon>Agaricomycotina</taxon>
        <taxon>Agaricomycetes</taxon>
        <taxon>Auriculariales</taxon>
        <taxon>Exidiaceae</taxon>
        <taxon>Exidia</taxon>
    </lineage>
</organism>
<dbReference type="Gene3D" id="1.20.1280.50">
    <property type="match status" value="1"/>
</dbReference>
<name>A0A165JPU1_EXIGL</name>
<evidence type="ECO:0000313" key="2">
    <source>
        <dbReference type="EMBL" id="KZV95158.1"/>
    </source>
</evidence>
<dbReference type="AlphaFoldDB" id="A0A165JPU1"/>
<proteinExistence type="predicted"/>
<accession>A0A165JPU1</accession>
<evidence type="ECO:0000259" key="1">
    <source>
        <dbReference type="Pfam" id="PF12937"/>
    </source>
</evidence>
<reference evidence="2 3" key="1">
    <citation type="journal article" date="2016" name="Mol. Biol. Evol.">
        <title>Comparative Genomics of Early-Diverging Mushroom-Forming Fungi Provides Insights into the Origins of Lignocellulose Decay Capabilities.</title>
        <authorList>
            <person name="Nagy L.G."/>
            <person name="Riley R."/>
            <person name="Tritt A."/>
            <person name="Adam C."/>
            <person name="Daum C."/>
            <person name="Floudas D."/>
            <person name="Sun H."/>
            <person name="Yadav J.S."/>
            <person name="Pangilinan J."/>
            <person name="Larsson K.H."/>
            <person name="Matsuura K."/>
            <person name="Barry K."/>
            <person name="Labutti K."/>
            <person name="Kuo R."/>
            <person name="Ohm R.A."/>
            <person name="Bhattacharya S.S."/>
            <person name="Shirouzu T."/>
            <person name="Yoshinaga Y."/>
            <person name="Martin F.M."/>
            <person name="Grigoriev I.V."/>
            <person name="Hibbett D.S."/>
        </authorList>
    </citation>
    <scope>NUCLEOTIDE SEQUENCE [LARGE SCALE GENOMIC DNA]</scope>
    <source>
        <strain evidence="2 3">HHB12029</strain>
    </source>
</reference>
<dbReference type="InParanoid" id="A0A165JPU1"/>
<dbReference type="InterPro" id="IPR036047">
    <property type="entry name" value="F-box-like_dom_sf"/>
</dbReference>
<dbReference type="InterPro" id="IPR001810">
    <property type="entry name" value="F-box_dom"/>
</dbReference>
<dbReference type="SUPFAM" id="SSF81383">
    <property type="entry name" value="F-box domain"/>
    <property type="match status" value="1"/>
</dbReference>
<dbReference type="SUPFAM" id="SSF52047">
    <property type="entry name" value="RNI-like"/>
    <property type="match status" value="1"/>
</dbReference>
<dbReference type="Pfam" id="PF12937">
    <property type="entry name" value="F-box-like"/>
    <property type="match status" value="1"/>
</dbReference>